<dbReference type="PANTHER" id="PTHR43173:SF19">
    <property type="entry name" value="AARF DOMAIN-CONTAINING PROTEIN KINASE 1"/>
    <property type="match status" value="1"/>
</dbReference>
<dbReference type="GO" id="GO:0005743">
    <property type="term" value="C:mitochondrial inner membrane"/>
    <property type="evidence" value="ECO:0007669"/>
    <property type="project" value="TreeGrafter"/>
</dbReference>
<organism evidence="4 5">
    <name type="scientific">Monoraphidium neglectum</name>
    <dbReference type="NCBI Taxonomy" id="145388"/>
    <lineage>
        <taxon>Eukaryota</taxon>
        <taxon>Viridiplantae</taxon>
        <taxon>Chlorophyta</taxon>
        <taxon>core chlorophytes</taxon>
        <taxon>Chlorophyceae</taxon>
        <taxon>CS clade</taxon>
        <taxon>Sphaeropleales</taxon>
        <taxon>Selenastraceae</taxon>
        <taxon>Monoraphidium</taxon>
    </lineage>
</organism>
<dbReference type="Pfam" id="PF03109">
    <property type="entry name" value="ABC1"/>
    <property type="match status" value="1"/>
</dbReference>
<dbReference type="InterPro" id="IPR051130">
    <property type="entry name" value="Mito_struct-func_regulator"/>
</dbReference>
<reference evidence="4 5" key="1">
    <citation type="journal article" date="2013" name="BMC Genomics">
        <title>Reconstruction of the lipid metabolism for the microalga Monoraphidium neglectum from its genome sequence reveals characteristics suitable for biofuel production.</title>
        <authorList>
            <person name="Bogen C."/>
            <person name="Al-Dilaimi A."/>
            <person name="Albersmeier A."/>
            <person name="Wichmann J."/>
            <person name="Grundmann M."/>
            <person name="Rupp O."/>
            <person name="Lauersen K.J."/>
            <person name="Blifernez-Klassen O."/>
            <person name="Kalinowski J."/>
            <person name="Goesmann A."/>
            <person name="Mussgnug J.H."/>
            <person name="Kruse O."/>
        </authorList>
    </citation>
    <scope>NUCLEOTIDE SEQUENCE [LARGE SCALE GENOMIC DNA]</scope>
    <source>
        <strain evidence="4 5">SAG 48.87</strain>
    </source>
</reference>
<dbReference type="InterPro" id="IPR004147">
    <property type="entry name" value="ABC1_dom"/>
</dbReference>
<dbReference type="GO" id="GO:0055088">
    <property type="term" value="P:lipid homeostasis"/>
    <property type="evidence" value="ECO:0007669"/>
    <property type="project" value="TreeGrafter"/>
</dbReference>
<dbReference type="AlphaFoldDB" id="A0A0D2MZ74"/>
<comment type="similarity">
    <text evidence="1">Belongs to the protein kinase superfamily. ADCK protein kinase family.</text>
</comment>
<gene>
    <name evidence="4" type="ORF">MNEG_2358</name>
</gene>
<sequence>MRRYAALVRRLAHVGAWEGKQLQHQDARYAAAVTFTAAGAAAAARASAWTKPCVRRAYSFAAAAPLARGFAQLRYLLGLGGVVVAAQFDDVTDTVKLGALAAVRLGRDVATAAAIVADYKTSLAAAPPPGPARQEVLSACHQRGAERLLALCFKNGGIYTKLGQHIGQLDHLLPSEYVDTMRANLLDRCPVSDYEEVSAIIKEDLGATPEQLFVHVAVGKDGSKLAVKVQHAGLRESCAADIHTIEMLVRAARVMFPDFNYQWLVEEVKENLPRELDFLHEASNAERCRANFASPKSRLAGRVHIPELYPALSSSRVLTMEYIDGARVTDGAALDRLGVSRPALAALVAEAFNEMVFIHGDVHCDPHAANMLVRKVGSRQQLVLLDHGLYRVIDDEFRARYAALWRALVFADAAGIKEHAAAMNAGELYPLFAAMLTQRPWEQIVDRRIDHLALPKTSADKQMLQGYAQVYLREIGDLLLRMPRPLLLLLKTNDCLRSVDHALGSQLNTVVMTARECTRALSDIRSEREPGVRSWLMGAWDAAHVEVIVAALRVASLWASLRRSLMSSGAGGRRGGGDGGGGEEGEAGGEGALPPLQQLPAEFVAATSGAAGAGAGVAQAA</sequence>
<accession>A0A0D2MZ74</accession>
<dbReference type="CDD" id="cd13969">
    <property type="entry name" value="ADCK1-like"/>
    <property type="match status" value="1"/>
</dbReference>
<dbReference type="InterPro" id="IPR045307">
    <property type="entry name" value="ADCK1_dom"/>
</dbReference>
<dbReference type="GeneID" id="25735236"/>
<dbReference type="EMBL" id="KK100484">
    <property type="protein sequence ID" value="KIZ05597.1"/>
    <property type="molecule type" value="Genomic_DNA"/>
</dbReference>
<evidence type="ECO:0000256" key="2">
    <source>
        <dbReference type="SAM" id="MobiDB-lite"/>
    </source>
</evidence>
<evidence type="ECO:0000313" key="5">
    <source>
        <dbReference type="Proteomes" id="UP000054498"/>
    </source>
</evidence>
<feature type="domain" description="ABC1 atypical kinase-like" evidence="3">
    <location>
        <begin position="185"/>
        <end position="419"/>
    </location>
</feature>
<dbReference type="STRING" id="145388.A0A0D2MZ74"/>
<dbReference type="Proteomes" id="UP000054498">
    <property type="component" value="Unassembled WGS sequence"/>
</dbReference>
<dbReference type="PANTHER" id="PTHR43173">
    <property type="entry name" value="ABC1 FAMILY PROTEIN"/>
    <property type="match status" value="1"/>
</dbReference>
<name>A0A0D2MZ74_9CHLO</name>
<evidence type="ECO:0000259" key="3">
    <source>
        <dbReference type="Pfam" id="PF03109"/>
    </source>
</evidence>
<feature type="compositionally biased region" description="Gly residues" evidence="2">
    <location>
        <begin position="569"/>
        <end position="580"/>
    </location>
</feature>
<dbReference type="RefSeq" id="XP_013904616.1">
    <property type="nucleotide sequence ID" value="XM_014049162.1"/>
</dbReference>
<dbReference type="SUPFAM" id="SSF56112">
    <property type="entry name" value="Protein kinase-like (PK-like)"/>
    <property type="match status" value="1"/>
</dbReference>
<dbReference type="OrthoDB" id="427480at2759"/>
<dbReference type="InterPro" id="IPR011009">
    <property type="entry name" value="Kinase-like_dom_sf"/>
</dbReference>
<evidence type="ECO:0000256" key="1">
    <source>
        <dbReference type="ARBA" id="ARBA00009670"/>
    </source>
</evidence>
<keyword evidence="5" id="KW-1185">Reference proteome</keyword>
<evidence type="ECO:0000313" key="4">
    <source>
        <dbReference type="EMBL" id="KIZ05597.1"/>
    </source>
</evidence>
<dbReference type="KEGG" id="mng:MNEG_2358"/>
<proteinExistence type="inferred from homology"/>
<dbReference type="GO" id="GO:0007005">
    <property type="term" value="P:mitochondrion organization"/>
    <property type="evidence" value="ECO:0007669"/>
    <property type="project" value="TreeGrafter"/>
</dbReference>
<feature type="region of interest" description="Disordered" evidence="2">
    <location>
        <begin position="567"/>
        <end position="594"/>
    </location>
</feature>
<protein>
    <recommendedName>
        <fullName evidence="3">ABC1 atypical kinase-like domain-containing protein</fullName>
    </recommendedName>
</protein>